<organism evidence="1 2">
    <name type="scientific">Xylaria grammica</name>
    <dbReference type="NCBI Taxonomy" id="363999"/>
    <lineage>
        <taxon>Eukaryota</taxon>
        <taxon>Fungi</taxon>
        <taxon>Dikarya</taxon>
        <taxon>Ascomycota</taxon>
        <taxon>Pezizomycotina</taxon>
        <taxon>Sordariomycetes</taxon>
        <taxon>Xylariomycetidae</taxon>
        <taxon>Xylariales</taxon>
        <taxon>Xylariaceae</taxon>
        <taxon>Xylaria</taxon>
    </lineage>
</organism>
<comment type="caution">
    <text evidence="1">The sequence shown here is derived from an EMBL/GenBank/DDBJ whole genome shotgun (WGS) entry which is preliminary data.</text>
</comment>
<name>A0A439CVS1_9PEZI</name>
<evidence type="ECO:0000313" key="1">
    <source>
        <dbReference type="EMBL" id="RWA06262.1"/>
    </source>
</evidence>
<dbReference type="AlphaFoldDB" id="A0A439CVS1"/>
<evidence type="ECO:0000313" key="2">
    <source>
        <dbReference type="Proteomes" id="UP000286045"/>
    </source>
</evidence>
<accession>A0A439CVS1</accession>
<reference evidence="1 2" key="1">
    <citation type="submission" date="2018-12" db="EMBL/GenBank/DDBJ databases">
        <title>Draft genome sequence of Xylaria grammica IHI A82.</title>
        <authorList>
            <person name="Buettner E."/>
            <person name="Kellner H."/>
        </authorList>
    </citation>
    <scope>NUCLEOTIDE SEQUENCE [LARGE SCALE GENOMIC DNA]</scope>
    <source>
        <strain evidence="1 2">IHI A82</strain>
    </source>
</reference>
<dbReference type="EMBL" id="RYZI01000351">
    <property type="protein sequence ID" value="RWA06262.1"/>
    <property type="molecule type" value="Genomic_DNA"/>
</dbReference>
<protein>
    <submittedName>
        <fullName evidence="1">Uncharacterized protein</fullName>
    </submittedName>
</protein>
<proteinExistence type="predicted"/>
<dbReference type="Proteomes" id="UP000286045">
    <property type="component" value="Unassembled WGS sequence"/>
</dbReference>
<gene>
    <name evidence="1" type="ORF">EKO27_g8844</name>
</gene>
<keyword evidence="2" id="KW-1185">Reference proteome</keyword>
<sequence>MVRQMTPSPIPSHEEAGRRFQLPARNKKRTQASTMFHTTAKNLSSNVPFRWTSEQVIIFEDWIRFQGSNATTADLTPLLQVLDLDGYEDIKNSRGECVHDLIIAKVRRKLARTKGTTKTQVKGGSEKQVEKGEGRFVNNVKLPYYPTSTPYDVREHTYEYGTKGAVPDLNSPSQLITPHVSPNPNRQLLNSHRQEALRFGTATKGTSRSKSVSDSEFSDTLVPSSCSSSATGYNKRIGKSNNLGVCMEKLKEAVASLSLEIDRLPRDAESCALETAAYDVGLELEHLDNLVKDYISC</sequence>